<accession>A0ABX6P065</accession>
<reference evidence="1 2" key="1">
    <citation type="submission" date="2020-05" db="EMBL/GenBank/DDBJ databases">
        <title>Ramlibacter rhizophilus sp. nov., isolated from rhizosphere soil of national flower Mugunghwa from South Korea.</title>
        <authorList>
            <person name="Zheng-Fei Y."/>
            <person name="Huan T."/>
        </authorList>
    </citation>
    <scope>NUCLEOTIDE SEQUENCE [LARGE SCALE GENOMIC DNA]</scope>
    <source>
        <strain evidence="1 2">H242</strain>
    </source>
</reference>
<keyword evidence="2" id="KW-1185">Reference proteome</keyword>
<sequence length="147" mass="16128">MTGVTRDGVQIDVRRYDGADRVIRSGPFAVLPGYAAALNEGADPAAAHSQDVRINRYDDNGRLMHQTIKTSDGKKLKTDISWDPSEHADDFDNYRANGYDDAGNVRSYVVRSYEGGGATEYKTALAKFEGYQTLTTSAKSTEKDPGR</sequence>
<proteinExistence type="predicted"/>
<organism evidence="1 2">
    <name type="scientific">Ramlibacter terrae</name>
    <dbReference type="NCBI Taxonomy" id="2732511"/>
    <lineage>
        <taxon>Bacteria</taxon>
        <taxon>Pseudomonadati</taxon>
        <taxon>Pseudomonadota</taxon>
        <taxon>Betaproteobacteria</taxon>
        <taxon>Burkholderiales</taxon>
        <taxon>Comamonadaceae</taxon>
        <taxon>Ramlibacter</taxon>
    </lineage>
</organism>
<gene>
    <name evidence="1" type="ORF">HK414_02695</name>
</gene>
<dbReference type="Proteomes" id="UP000500826">
    <property type="component" value="Chromosome"/>
</dbReference>
<name>A0ABX6P065_9BURK</name>
<evidence type="ECO:0000313" key="2">
    <source>
        <dbReference type="Proteomes" id="UP000500826"/>
    </source>
</evidence>
<protein>
    <submittedName>
        <fullName evidence="1">Uncharacterized protein</fullName>
    </submittedName>
</protein>
<dbReference type="EMBL" id="CP053418">
    <property type="protein sequence ID" value="QJW83459.1"/>
    <property type="molecule type" value="Genomic_DNA"/>
</dbReference>
<evidence type="ECO:0000313" key="1">
    <source>
        <dbReference type="EMBL" id="QJW83459.1"/>
    </source>
</evidence>